<feature type="transmembrane region" description="Helical" evidence="1">
    <location>
        <begin position="86"/>
        <end position="104"/>
    </location>
</feature>
<keyword evidence="1" id="KW-0472">Membrane</keyword>
<proteinExistence type="predicted"/>
<evidence type="ECO:0000313" key="3">
    <source>
        <dbReference type="Proteomes" id="UP000634043"/>
    </source>
</evidence>
<dbReference type="RefSeq" id="WP_188501237.1">
    <property type="nucleotide sequence ID" value="NZ_BMFP01000003.1"/>
</dbReference>
<keyword evidence="1" id="KW-1133">Transmembrane helix</keyword>
<evidence type="ECO:0008006" key="4">
    <source>
        <dbReference type="Google" id="ProtNLM"/>
    </source>
</evidence>
<keyword evidence="1" id="KW-0812">Transmembrane</keyword>
<sequence length="145" mass="16279">MLKLTTRIDSKLILALQIITGVYLALIFLLQGVIYKLVHLRFGILIENDSPFLTFLVFYLLTAPLAIITSNLLNKKRLQYDTALQAGMIANYTFVLMLVSLLLFAPDISIFAIIGAMFFASIFGFAWSALSAVLYEKILLLKIKI</sequence>
<dbReference type="EMBL" id="BMFP01000003">
    <property type="protein sequence ID" value="GGG14200.1"/>
    <property type="molecule type" value="Genomic_DNA"/>
</dbReference>
<gene>
    <name evidence="2" type="ORF">GCM10011323_18310</name>
</gene>
<evidence type="ECO:0000313" key="2">
    <source>
        <dbReference type="EMBL" id="GGG14200.1"/>
    </source>
</evidence>
<feature type="transmembrane region" description="Helical" evidence="1">
    <location>
        <begin position="110"/>
        <end position="135"/>
    </location>
</feature>
<dbReference type="Proteomes" id="UP000634043">
    <property type="component" value="Unassembled WGS sequence"/>
</dbReference>
<evidence type="ECO:0000256" key="1">
    <source>
        <dbReference type="SAM" id="Phobius"/>
    </source>
</evidence>
<feature type="transmembrane region" description="Helical" evidence="1">
    <location>
        <begin position="12"/>
        <end position="35"/>
    </location>
</feature>
<accession>A0ABQ1W6R2</accession>
<comment type="caution">
    <text evidence="2">The sequence shown here is derived from an EMBL/GenBank/DDBJ whole genome shotgun (WGS) entry which is preliminary data.</text>
</comment>
<protein>
    <recommendedName>
        <fullName evidence="4">Polysaccharide biosynthesis protein C-terminal domain-containing protein</fullName>
    </recommendedName>
</protein>
<reference evidence="3" key="1">
    <citation type="journal article" date="2019" name="Int. J. Syst. Evol. Microbiol.">
        <title>The Global Catalogue of Microorganisms (GCM) 10K type strain sequencing project: providing services to taxonomists for standard genome sequencing and annotation.</title>
        <authorList>
            <consortium name="The Broad Institute Genomics Platform"/>
            <consortium name="The Broad Institute Genome Sequencing Center for Infectious Disease"/>
            <person name="Wu L."/>
            <person name="Ma J."/>
        </authorList>
    </citation>
    <scope>NUCLEOTIDE SEQUENCE [LARGE SCALE GENOMIC DNA]</scope>
    <source>
        <strain evidence="3">CGMCC 1.12749</strain>
    </source>
</reference>
<feature type="transmembrane region" description="Helical" evidence="1">
    <location>
        <begin position="55"/>
        <end position="74"/>
    </location>
</feature>
<organism evidence="2 3">
    <name type="scientific">Pontibacter amylolyticus</name>
    <dbReference type="NCBI Taxonomy" id="1424080"/>
    <lineage>
        <taxon>Bacteria</taxon>
        <taxon>Pseudomonadati</taxon>
        <taxon>Bacteroidota</taxon>
        <taxon>Cytophagia</taxon>
        <taxon>Cytophagales</taxon>
        <taxon>Hymenobacteraceae</taxon>
        <taxon>Pontibacter</taxon>
    </lineage>
</organism>
<name>A0ABQ1W6R2_9BACT</name>
<keyword evidence="3" id="KW-1185">Reference proteome</keyword>